<dbReference type="Gene3D" id="3.40.1440.10">
    <property type="entry name" value="GIY-YIG endonuclease"/>
    <property type="match status" value="1"/>
</dbReference>
<dbReference type="CDD" id="cd10443">
    <property type="entry name" value="GIY-YIG_HE_Tlr8p_PBC-V_like"/>
    <property type="match status" value="1"/>
</dbReference>
<dbReference type="Pfam" id="PF01541">
    <property type="entry name" value="GIY-YIG"/>
    <property type="match status" value="1"/>
</dbReference>
<organism evidence="3 4">
    <name type="scientific">Maribacter algicola</name>
    <dbReference type="NCBI Taxonomy" id="2498892"/>
    <lineage>
        <taxon>Bacteria</taxon>
        <taxon>Pseudomonadati</taxon>
        <taxon>Bacteroidota</taxon>
        <taxon>Flavobacteriia</taxon>
        <taxon>Flavobacteriales</taxon>
        <taxon>Flavobacteriaceae</taxon>
        <taxon>Maribacter</taxon>
    </lineage>
</organism>
<keyword evidence="4" id="KW-1185">Reference proteome</keyword>
<dbReference type="Pfam" id="PF07453">
    <property type="entry name" value="NUMOD1"/>
    <property type="match status" value="2"/>
</dbReference>
<dbReference type="SMART" id="SM00497">
    <property type="entry name" value="IENR1"/>
    <property type="match status" value="2"/>
</dbReference>
<dbReference type="InterPro" id="IPR036388">
    <property type="entry name" value="WH-like_DNA-bd_sf"/>
</dbReference>
<dbReference type="SUPFAM" id="SSF64496">
    <property type="entry name" value="DNA-binding domain of intron-encoded endonucleases"/>
    <property type="match status" value="1"/>
</dbReference>
<dbReference type="InterPro" id="IPR003647">
    <property type="entry name" value="Intron_nuc_1_rpt"/>
</dbReference>
<dbReference type="OrthoDB" id="1200681at2"/>
<dbReference type="InterPro" id="IPR010896">
    <property type="entry name" value="NUMOD1"/>
</dbReference>
<accession>A0A426RLC3</accession>
<evidence type="ECO:0000313" key="4">
    <source>
        <dbReference type="Proteomes" id="UP000286990"/>
    </source>
</evidence>
<feature type="domain" description="GIY-YIG" evidence="1">
    <location>
        <begin position="4"/>
        <end position="90"/>
    </location>
</feature>
<evidence type="ECO:0000259" key="2">
    <source>
        <dbReference type="Pfam" id="PF07453"/>
    </source>
</evidence>
<keyword evidence="3" id="KW-0378">Hydrolase</keyword>
<name>A0A426RLC3_9FLAO</name>
<reference evidence="4" key="2">
    <citation type="submission" date="2018-12" db="EMBL/GenBank/DDBJ databases">
        <title>Maribacter lutimaris sp. nov., isolated from marine sediment.</title>
        <authorList>
            <person name="Kim K.K."/>
        </authorList>
    </citation>
    <scope>NUCLEOTIDE SEQUENCE [LARGE SCALE GENOMIC DNA]</scope>
    <source>
        <strain evidence="4">PoM-212</strain>
    </source>
</reference>
<keyword evidence="3" id="KW-0255">Endonuclease</keyword>
<reference evidence="4" key="1">
    <citation type="submission" date="2018-08" db="EMBL/GenBank/DDBJ databases">
        <authorList>
            <person name="Khan S.A."/>
            <person name="J S.E."/>
        </authorList>
    </citation>
    <scope>NUCLEOTIDE SEQUENCE [LARGE SCALE GENOMIC DNA]</scope>
    <source>
        <strain evidence="4">PoM-212</strain>
    </source>
</reference>
<dbReference type="Gene3D" id="1.10.10.10">
    <property type="entry name" value="Winged helix-like DNA-binding domain superfamily/Winged helix DNA-binding domain"/>
    <property type="match status" value="2"/>
</dbReference>
<evidence type="ECO:0000259" key="1">
    <source>
        <dbReference type="Pfam" id="PF01541"/>
    </source>
</evidence>
<dbReference type="SUPFAM" id="SSF82771">
    <property type="entry name" value="GIY-YIG endonuclease"/>
    <property type="match status" value="1"/>
</dbReference>
<protein>
    <submittedName>
        <fullName evidence="3">Endonuclease</fullName>
    </submittedName>
</protein>
<comment type="caution">
    <text evidence="3">The sequence shown here is derived from an EMBL/GenBank/DDBJ whole genome shotgun (WGS) entry which is preliminary data.</text>
</comment>
<gene>
    <name evidence="3" type="ORF">DZC72_04240</name>
</gene>
<evidence type="ECO:0000313" key="3">
    <source>
        <dbReference type="EMBL" id="RRQ49807.1"/>
    </source>
</evidence>
<dbReference type="InterPro" id="IPR035901">
    <property type="entry name" value="GIY-YIG_endonuc_sf"/>
</dbReference>
<feature type="domain" description="Nuclease-associated modular DNA-binding 1" evidence="2">
    <location>
        <begin position="99"/>
        <end position="134"/>
    </location>
</feature>
<dbReference type="RefSeq" id="WP_125221624.1">
    <property type="nucleotide sequence ID" value="NZ_QUSX01000001.1"/>
</dbReference>
<dbReference type="EMBL" id="QUSX01000001">
    <property type="protein sequence ID" value="RRQ49807.1"/>
    <property type="molecule type" value="Genomic_DNA"/>
</dbReference>
<keyword evidence="3" id="KW-0540">Nuclease</keyword>
<feature type="domain" description="Nuclease-associated modular DNA-binding 1" evidence="2">
    <location>
        <begin position="165"/>
        <end position="200"/>
    </location>
</feature>
<dbReference type="AlphaFoldDB" id="A0A426RLC3"/>
<proteinExistence type="predicted"/>
<sequence>MPNKIIYKAVNKETGQTYVGTTTKSVDARKIDHEQKASKRTGSYFQEAIGTYGPDAFEWEQIDTANDSNDLAEKEKEYILKYNCLENGYNQDSGGGFKKNVYQYNILDGALITVYDSLETAASSVNASRKSISNTCLGQNKTCKGFYWSYSLTEPFKVEGDLRKKQVVQYNLNGNQIEVYESVAAASASTGLSKTCIARCCRGERKSSGGYIWEYE</sequence>
<dbReference type="GO" id="GO:0004519">
    <property type="term" value="F:endonuclease activity"/>
    <property type="evidence" value="ECO:0007669"/>
    <property type="project" value="UniProtKB-KW"/>
</dbReference>
<dbReference type="InterPro" id="IPR000305">
    <property type="entry name" value="GIY-YIG_endonuc"/>
</dbReference>
<dbReference type="Proteomes" id="UP000286990">
    <property type="component" value="Unassembled WGS sequence"/>
</dbReference>